<dbReference type="AlphaFoldDB" id="A0AAE0BRD5"/>
<proteinExistence type="predicted"/>
<evidence type="ECO:0000313" key="3">
    <source>
        <dbReference type="Proteomes" id="UP001190700"/>
    </source>
</evidence>
<keyword evidence="1" id="KW-0812">Transmembrane</keyword>
<dbReference type="EMBL" id="LGRX02033635">
    <property type="protein sequence ID" value="KAK3240470.1"/>
    <property type="molecule type" value="Genomic_DNA"/>
</dbReference>
<feature type="transmembrane region" description="Helical" evidence="1">
    <location>
        <begin position="38"/>
        <end position="55"/>
    </location>
</feature>
<evidence type="ECO:0000256" key="1">
    <source>
        <dbReference type="SAM" id="Phobius"/>
    </source>
</evidence>
<reference evidence="2 3" key="1">
    <citation type="journal article" date="2015" name="Genome Biol. Evol.">
        <title>Comparative Genomics of a Bacterivorous Green Alga Reveals Evolutionary Causalities and Consequences of Phago-Mixotrophic Mode of Nutrition.</title>
        <authorList>
            <person name="Burns J.A."/>
            <person name="Paasch A."/>
            <person name="Narechania A."/>
            <person name="Kim E."/>
        </authorList>
    </citation>
    <scope>NUCLEOTIDE SEQUENCE [LARGE SCALE GENOMIC DNA]</scope>
    <source>
        <strain evidence="2 3">PLY_AMNH</strain>
    </source>
</reference>
<keyword evidence="3" id="KW-1185">Reference proteome</keyword>
<organism evidence="2 3">
    <name type="scientific">Cymbomonas tetramitiformis</name>
    <dbReference type="NCBI Taxonomy" id="36881"/>
    <lineage>
        <taxon>Eukaryota</taxon>
        <taxon>Viridiplantae</taxon>
        <taxon>Chlorophyta</taxon>
        <taxon>Pyramimonadophyceae</taxon>
        <taxon>Pyramimonadales</taxon>
        <taxon>Pyramimonadaceae</taxon>
        <taxon>Cymbomonas</taxon>
    </lineage>
</organism>
<accession>A0AAE0BRD5</accession>
<dbReference type="Proteomes" id="UP001190700">
    <property type="component" value="Unassembled WGS sequence"/>
</dbReference>
<comment type="caution">
    <text evidence="2">The sequence shown here is derived from an EMBL/GenBank/DDBJ whole genome shotgun (WGS) entry which is preliminary data.</text>
</comment>
<evidence type="ECO:0000313" key="2">
    <source>
        <dbReference type="EMBL" id="KAK3240470.1"/>
    </source>
</evidence>
<protein>
    <submittedName>
        <fullName evidence="2">Uncharacterized protein</fullName>
    </submittedName>
</protein>
<sequence>MEQNPAHSPRSKHEDTFLEMLQKDGGQLCTALRRIIKYYLTFSFFAGYYNLYLWLMTAIKISLLEEYSVVLLVAYWGFLVLFLVGFLNGLIPVELPPQLFLANKGIMQYVPNLRVPRILAQVGEDVADTLRFISSSESKLFQLKDNVRQLLAEDTATAGFRQARTNASESVRAFALAQPIFRMLVASEREYLIQTMQDSLLAHIDGALHSPDSDVNMIPTQEASCPAISGIGEQRAVVRNFMLDSEKHMLQCFMKLNNSETPDKCPELASLRLFEQRLVERYQSLFEEYLAEQVYNTMFFRHLSETTLAALHCGSALGELLKAAESPVQMPALEEIADHIKQKSGPRNVLQCWLLLRKGCCWLQRP</sequence>
<name>A0AAE0BRD5_9CHLO</name>
<keyword evidence="1" id="KW-1133">Transmembrane helix</keyword>
<feature type="transmembrane region" description="Helical" evidence="1">
    <location>
        <begin position="67"/>
        <end position="91"/>
    </location>
</feature>
<keyword evidence="1" id="KW-0472">Membrane</keyword>
<gene>
    <name evidence="2" type="ORF">CYMTET_49690</name>
</gene>